<dbReference type="InterPro" id="IPR011050">
    <property type="entry name" value="Pectin_lyase_fold/virulence"/>
</dbReference>
<dbReference type="Gene3D" id="2.160.20.10">
    <property type="entry name" value="Single-stranded right-handed beta-helix, Pectin lyase-like"/>
    <property type="match status" value="2"/>
</dbReference>
<dbReference type="SMART" id="SM00710">
    <property type="entry name" value="PbH1"/>
    <property type="match status" value="4"/>
</dbReference>
<accession>A0ABS0EE69</accession>
<keyword evidence="3" id="KW-1185">Reference proteome</keyword>
<dbReference type="EMBL" id="JADOET010000001">
    <property type="protein sequence ID" value="MBF8148748.1"/>
    <property type="molecule type" value="Genomic_DNA"/>
</dbReference>
<dbReference type="PANTHER" id="PTHR36453:SF1">
    <property type="entry name" value="RIGHT HANDED BETA HELIX DOMAIN-CONTAINING PROTEIN"/>
    <property type="match status" value="1"/>
</dbReference>
<organism evidence="2 3">
    <name type="scientific">Winogradskyella marina</name>
    <dbReference type="NCBI Taxonomy" id="2785530"/>
    <lineage>
        <taxon>Bacteria</taxon>
        <taxon>Pseudomonadati</taxon>
        <taxon>Bacteroidota</taxon>
        <taxon>Flavobacteriia</taxon>
        <taxon>Flavobacteriales</taxon>
        <taxon>Flavobacteriaceae</taxon>
        <taxon>Winogradskyella</taxon>
    </lineage>
</organism>
<keyword evidence="1" id="KW-0732">Signal</keyword>
<dbReference type="InterPro" id="IPR006626">
    <property type="entry name" value="PbH1"/>
</dbReference>
<dbReference type="Gene3D" id="2.30.42.10">
    <property type="match status" value="1"/>
</dbReference>
<dbReference type="Proteomes" id="UP000611215">
    <property type="component" value="Unassembled WGS sequence"/>
</dbReference>
<reference evidence="2 3" key="1">
    <citation type="submission" date="2020-11" db="EMBL/GenBank/DDBJ databases">
        <title>Winogradskyella marina sp. nov., isolated from marine sediment.</title>
        <authorList>
            <person name="Bo J."/>
            <person name="Wang S."/>
            <person name="Song X."/>
            <person name="Du Z."/>
        </authorList>
    </citation>
    <scope>NUCLEOTIDE SEQUENCE [LARGE SCALE GENOMIC DNA]</scope>
    <source>
        <strain evidence="2 3">F6397</strain>
    </source>
</reference>
<dbReference type="InterPro" id="IPR012334">
    <property type="entry name" value="Pectin_lyas_fold"/>
</dbReference>
<protein>
    <submittedName>
        <fullName evidence="2">Peptide-binding protein</fullName>
    </submittedName>
</protein>
<evidence type="ECO:0000256" key="1">
    <source>
        <dbReference type="SAM" id="SignalP"/>
    </source>
</evidence>
<dbReference type="PANTHER" id="PTHR36453">
    <property type="entry name" value="SECRETED PROTEIN-RELATED"/>
    <property type="match status" value="1"/>
</dbReference>
<dbReference type="SUPFAM" id="SSF51126">
    <property type="entry name" value="Pectin lyase-like"/>
    <property type="match status" value="1"/>
</dbReference>
<name>A0ABS0EE69_9FLAO</name>
<sequence length="851" mass="95775">MKKIITLLLALCIVPLYALDIHVSTNGSDTNEGTASKPLLTIKAAQSKLRASGRLGKEPCKIIIHQGIYRLKTPLQITTEDSGTAQFPVIYTAAKNEEVVITGAQLITSKWELFKDGIYRTHVGDLNAIDQLFVEHKRQHMARYPNFNAGFIPTDGDDSVRGKKAGTVPFSGATPDAWDAKKAAEWKNPEGAILNGMHRGLWGSQHYFVTGKNDKGELVYEGGWQNNRSAPPHKGYRMVENVFEELDVPGEWYHNTKEGWLYYMPEAHISLNDTKIEAVLQIKHLIEIYGDHKLPVAEMVIHKSGNAQKETVVKNYETTNPVKHIQISGIHFTGTKRTLKETIEPLLRSDWCVYRGGAIHIRGTEHIVVKDCSFEELGGNAVFIDSYNRNVEIKSNFFQNNGSTDVNLVGSFAAVRDPAFNFHHLPPAMDEIDTTIGPKSEDYPADCLVEDNLMMRCGRFEKQASGINISMSSRITLRHNTISHTPRAAINICDGTWGGHIIEWNDCFETVLETHDHGAFNSWGRDRFWFRASPSGPDLMDENGKPMISNYIEKYPDMPLWDAYQTTIIRNNRMQCDHGWDIDLDDGSTNYEIYNNISLSGGIKTREGYHRVVTNNVILGKGYTCNVPYPKPTHDVFERNILWGSPTYRSSNPTLWGGTRNFNFVHNPDAKNVVPAYGVQQQTLDDAESLYGNVLFSGEPQHGDFTVSNNSEALQLGFKNFPMTGFGVTSEKLKHLAMQPQIHTPKEIASNVFVKSKLKGLFGAKFKTLETEAELSATGMFDTYGVLLVSVPKKSKLARMGFKVDDVVIEINSDKIKEEQTFFKYMRSLPKGEHTVKVWRHQKQVTFSFIN</sequence>
<feature type="chain" id="PRO_5046658392" evidence="1">
    <location>
        <begin position="19"/>
        <end position="851"/>
    </location>
</feature>
<evidence type="ECO:0000313" key="3">
    <source>
        <dbReference type="Proteomes" id="UP000611215"/>
    </source>
</evidence>
<dbReference type="RefSeq" id="WP_195870017.1">
    <property type="nucleotide sequence ID" value="NZ_JADOET010000001.1"/>
</dbReference>
<proteinExistence type="predicted"/>
<feature type="signal peptide" evidence="1">
    <location>
        <begin position="1"/>
        <end position="18"/>
    </location>
</feature>
<evidence type="ECO:0000313" key="2">
    <source>
        <dbReference type="EMBL" id="MBF8148748.1"/>
    </source>
</evidence>
<comment type="caution">
    <text evidence="2">The sequence shown here is derived from an EMBL/GenBank/DDBJ whole genome shotgun (WGS) entry which is preliminary data.</text>
</comment>
<dbReference type="InterPro" id="IPR036034">
    <property type="entry name" value="PDZ_sf"/>
</dbReference>
<dbReference type="SUPFAM" id="SSF50156">
    <property type="entry name" value="PDZ domain-like"/>
    <property type="match status" value="1"/>
</dbReference>
<gene>
    <name evidence="2" type="ORF">ITJ86_02495</name>
</gene>